<feature type="coiled-coil region" evidence="1">
    <location>
        <begin position="122"/>
        <end position="152"/>
    </location>
</feature>
<dbReference type="EMBL" id="JGEA01000040">
    <property type="protein sequence ID" value="EYA12404.1"/>
    <property type="molecule type" value="Genomic_DNA"/>
</dbReference>
<evidence type="ECO:0000256" key="1">
    <source>
        <dbReference type="SAM" id="Coils"/>
    </source>
</evidence>
<accession>A0AAN4MVI4</accession>
<gene>
    <name evidence="3" type="ORF">M104_4677</name>
</gene>
<dbReference type="InterPro" id="IPR053842">
    <property type="entry name" value="NikA-like"/>
</dbReference>
<sequence length="223" mass="26416">MERRPQKMKTKHENKRTKRKEIQFSEAEYAAIEEKANAARLSVAAFIREAALGKELLAALTIEESERMKRTANISYKMQVNLNQIARLANIHGLPFIMDAIREYISRTNEYFKTGTWREMDLSAYESEQKQKEQLIAKVRELQKENAELQKAATTYYLYTAEGERLFCERHDCRIYPDNRGIYWHFKVADYPAYTLPTEISRAYLKHEISIRDVYVHWHKNGR</sequence>
<feature type="region of interest" description="Disordered" evidence="2">
    <location>
        <begin position="1"/>
        <end position="20"/>
    </location>
</feature>
<feature type="compositionally biased region" description="Basic residues" evidence="2">
    <location>
        <begin position="1"/>
        <end position="19"/>
    </location>
</feature>
<protein>
    <submittedName>
        <fullName evidence="3">Ribbon-helix-helix, copG family protein</fullName>
    </submittedName>
</protein>
<reference evidence="3 4" key="1">
    <citation type="submission" date="2014-02" db="EMBL/GenBank/DDBJ databases">
        <authorList>
            <person name="Sears C."/>
            <person name="Carroll K."/>
            <person name="Sack B.R."/>
            <person name="Qadri F."/>
            <person name="Myers L.L."/>
            <person name="Chung G.-T."/>
            <person name="Escheverria P."/>
            <person name="Fraser C.M."/>
            <person name="Sadzewicz L."/>
            <person name="Shefchek K.A."/>
            <person name="Tallon L."/>
            <person name="Das S.P."/>
            <person name="Daugherty S."/>
            <person name="Mongodin E.F."/>
        </authorList>
    </citation>
    <scope>NUCLEOTIDE SEQUENCE [LARGE SCALE GENOMIC DNA]</scope>
    <source>
        <strain evidence="3 4">1007-1-F #10</strain>
    </source>
</reference>
<dbReference type="Proteomes" id="UP000022433">
    <property type="component" value="Unassembled WGS sequence"/>
</dbReference>
<dbReference type="Pfam" id="PF21983">
    <property type="entry name" value="NikA-like"/>
    <property type="match status" value="1"/>
</dbReference>
<proteinExistence type="predicted"/>
<name>A0AAN4MVI4_BACFG</name>
<evidence type="ECO:0000313" key="4">
    <source>
        <dbReference type="Proteomes" id="UP000022433"/>
    </source>
</evidence>
<evidence type="ECO:0000256" key="2">
    <source>
        <dbReference type="SAM" id="MobiDB-lite"/>
    </source>
</evidence>
<dbReference type="AlphaFoldDB" id="A0AAN4MVI4"/>
<comment type="caution">
    <text evidence="3">The sequence shown here is derived from an EMBL/GenBank/DDBJ whole genome shotgun (WGS) entry which is preliminary data.</text>
</comment>
<keyword evidence="1" id="KW-0175">Coiled coil</keyword>
<evidence type="ECO:0000313" key="3">
    <source>
        <dbReference type="EMBL" id="EYA12404.1"/>
    </source>
</evidence>
<organism evidence="3 4">
    <name type="scientific">Bacteroides fragilis str. 1007-1-F #10</name>
    <dbReference type="NCBI Taxonomy" id="1339295"/>
    <lineage>
        <taxon>Bacteria</taxon>
        <taxon>Pseudomonadati</taxon>
        <taxon>Bacteroidota</taxon>
        <taxon>Bacteroidia</taxon>
        <taxon>Bacteroidales</taxon>
        <taxon>Bacteroidaceae</taxon>
        <taxon>Bacteroides</taxon>
    </lineage>
</organism>